<dbReference type="PROSITE" id="PS50111">
    <property type="entry name" value="CHEMOTAXIS_TRANSDUC_2"/>
    <property type="match status" value="1"/>
</dbReference>
<evidence type="ECO:0000256" key="4">
    <source>
        <dbReference type="SAM" id="Phobius"/>
    </source>
</evidence>
<reference evidence="7" key="2">
    <citation type="submission" date="2023-02" db="EMBL/GenBank/DDBJ databases">
        <authorList>
            <person name="Rayyan A."/>
            <person name="Meyer T."/>
            <person name="Kyndt J.A."/>
        </authorList>
    </citation>
    <scope>NUCLEOTIDE SEQUENCE</scope>
    <source>
        <strain evidence="7">DSM 9987</strain>
    </source>
</reference>
<dbReference type="SMART" id="SM00304">
    <property type="entry name" value="HAMP"/>
    <property type="match status" value="1"/>
</dbReference>
<keyword evidence="8" id="KW-1185">Reference proteome</keyword>
<dbReference type="EMBL" id="JAQQLI010000009">
    <property type="protein sequence ID" value="MDC7785608.1"/>
    <property type="molecule type" value="Genomic_DNA"/>
</dbReference>
<dbReference type="Gene3D" id="6.10.340.10">
    <property type="match status" value="1"/>
</dbReference>
<comment type="similarity">
    <text evidence="2">Belongs to the methyl-accepting chemotaxis (MCP) protein family.</text>
</comment>
<evidence type="ECO:0000259" key="5">
    <source>
        <dbReference type="PROSITE" id="PS50111"/>
    </source>
</evidence>
<dbReference type="PROSITE" id="PS50885">
    <property type="entry name" value="HAMP"/>
    <property type="match status" value="1"/>
</dbReference>
<sequence length="690" mass="72136">MAARSVGTLLTSVLALLAAGVLVSTGQRMVAAVTQYRDSGEAQTLAAADKTIFEAIRAIRSQRGTATTALIAEDNPTPKLEALQRSANAQYEATIAAIATIDVPDRDALGAAITREWKIATSRYPLLLDEARRPRQERDLKRTMAWQDARGVFEQLNHASSAVSNRARMNHPLVGEMVQVRRFAWQARDRYGLQCSLLRGNVNTGQPTSEAQKILHGQHRAIVAAGLAGIDELLARPGAPPAVTEAFRTARAGIDAANKKIDQVVAKLGAGTGAVMPPAEWTATCQAPFDSIVRVAILALDEAIAQGDRDRSAALTNLVVQSAAFAAALAIAVFGWIVVRRRFAAPVRELLVAIGRLRERDFATPVPPPAHQDEFGAMAVALENLRESAATADRLAAENEASQRAQLARAGTIDTACESFDSTAKSVIESLGRSAGALRDTANAMRSIAGRSSQEAAAVSAAAEQATLNVQAVAAATEELSNSVVEISRQVQSSAAGARDAVVQAEQTNATVDALAESAKRIGTVVELITQIAGQTNLLALNATIEAARAGDAGKGFAVVAQEVKRLAGQTAQATDDIARQVAEIQGATETAVAAIRSIAGTIGGIDEKMTAIAAAVEEQGAAAQEITRNIQQASTGTQAVTRTIGNVAALSRETGTASDAVLQSVETVAADADHLSGDVERFLGRVRAS</sequence>
<keyword evidence="4" id="KW-0812">Transmembrane</keyword>
<keyword evidence="1 3" id="KW-0807">Transducer</keyword>
<evidence type="ECO:0000259" key="6">
    <source>
        <dbReference type="PROSITE" id="PS50885"/>
    </source>
</evidence>
<feature type="domain" description="HAMP" evidence="6">
    <location>
        <begin position="341"/>
        <end position="394"/>
    </location>
</feature>
<dbReference type="PANTHER" id="PTHR32089">
    <property type="entry name" value="METHYL-ACCEPTING CHEMOTAXIS PROTEIN MCPB"/>
    <property type="match status" value="1"/>
</dbReference>
<organism evidence="7 8">
    <name type="scientific">Rhodoplanes tepidamans</name>
    <name type="common">Rhodoplanes cryptolactis</name>
    <dbReference type="NCBI Taxonomy" id="200616"/>
    <lineage>
        <taxon>Bacteria</taxon>
        <taxon>Pseudomonadati</taxon>
        <taxon>Pseudomonadota</taxon>
        <taxon>Alphaproteobacteria</taxon>
        <taxon>Hyphomicrobiales</taxon>
        <taxon>Nitrobacteraceae</taxon>
        <taxon>Rhodoplanes</taxon>
    </lineage>
</organism>
<keyword evidence="4" id="KW-0472">Membrane</keyword>
<dbReference type="Gene3D" id="1.10.287.950">
    <property type="entry name" value="Methyl-accepting chemotaxis protein"/>
    <property type="match status" value="1"/>
</dbReference>
<evidence type="ECO:0000313" key="7">
    <source>
        <dbReference type="EMBL" id="MDC7785608.1"/>
    </source>
</evidence>
<dbReference type="Pfam" id="PF00672">
    <property type="entry name" value="HAMP"/>
    <property type="match status" value="1"/>
</dbReference>
<evidence type="ECO:0000256" key="1">
    <source>
        <dbReference type="ARBA" id="ARBA00023224"/>
    </source>
</evidence>
<accession>A0ABT5J7H9</accession>
<dbReference type="InterPro" id="IPR004089">
    <property type="entry name" value="MCPsignal_dom"/>
</dbReference>
<evidence type="ECO:0000256" key="2">
    <source>
        <dbReference type="ARBA" id="ARBA00029447"/>
    </source>
</evidence>
<dbReference type="Pfam" id="PF00015">
    <property type="entry name" value="MCPsignal"/>
    <property type="match status" value="1"/>
</dbReference>
<dbReference type="RefSeq" id="WP_272776456.1">
    <property type="nucleotide sequence ID" value="NZ_JAQQLI010000009.1"/>
</dbReference>
<protein>
    <submittedName>
        <fullName evidence="7">Methyl-accepting chemotaxis protein</fullName>
    </submittedName>
</protein>
<evidence type="ECO:0000256" key="3">
    <source>
        <dbReference type="PROSITE-ProRule" id="PRU00284"/>
    </source>
</evidence>
<keyword evidence="4" id="KW-1133">Transmembrane helix</keyword>
<evidence type="ECO:0000313" key="8">
    <source>
        <dbReference type="Proteomes" id="UP001165652"/>
    </source>
</evidence>
<feature type="domain" description="Methyl-accepting transducer" evidence="5">
    <location>
        <begin position="409"/>
        <end position="670"/>
    </location>
</feature>
<name>A0ABT5J7H9_RHOTP</name>
<dbReference type="SUPFAM" id="SSF58104">
    <property type="entry name" value="Methyl-accepting chemotaxis protein (MCP) signaling domain"/>
    <property type="match status" value="1"/>
</dbReference>
<reference evidence="7" key="1">
    <citation type="journal article" date="2023" name="Microbiol Resour">
        <title>Genome Sequences of Rhodoplanes serenus and Two Thermotolerant Strains, Rhodoplanes tepidamans and 'Rhodoplanes cryptolactis,' Further Refine the Genus.</title>
        <authorList>
            <person name="Rayyan A.A."/>
            <person name="Kyndt J.A."/>
        </authorList>
    </citation>
    <scope>NUCLEOTIDE SEQUENCE</scope>
    <source>
        <strain evidence="7">DSM 9987</strain>
    </source>
</reference>
<gene>
    <name evidence="7" type="ORF">PQJ73_07930</name>
</gene>
<dbReference type="PANTHER" id="PTHR32089:SF112">
    <property type="entry name" value="LYSOZYME-LIKE PROTEIN-RELATED"/>
    <property type="match status" value="1"/>
</dbReference>
<dbReference type="Proteomes" id="UP001165652">
    <property type="component" value="Unassembled WGS sequence"/>
</dbReference>
<proteinExistence type="inferred from homology"/>
<comment type="caution">
    <text evidence="7">The sequence shown here is derived from an EMBL/GenBank/DDBJ whole genome shotgun (WGS) entry which is preliminary data.</text>
</comment>
<dbReference type="SMART" id="SM00283">
    <property type="entry name" value="MA"/>
    <property type="match status" value="1"/>
</dbReference>
<feature type="transmembrane region" description="Helical" evidence="4">
    <location>
        <begin position="318"/>
        <end position="339"/>
    </location>
</feature>
<dbReference type="InterPro" id="IPR003660">
    <property type="entry name" value="HAMP_dom"/>
</dbReference>